<gene>
    <name evidence="1" type="ORF">OFUS_LOCUS26778</name>
</gene>
<evidence type="ECO:0000313" key="2">
    <source>
        <dbReference type="Proteomes" id="UP000749559"/>
    </source>
</evidence>
<dbReference type="SUPFAM" id="SSF56672">
    <property type="entry name" value="DNA/RNA polymerases"/>
    <property type="match status" value="1"/>
</dbReference>
<dbReference type="EMBL" id="CAIIXF020000290">
    <property type="protein sequence ID" value="CAH1803163.1"/>
    <property type="molecule type" value="Genomic_DNA"/>
</dbReference>
<protein>
    <submittedName>
        <fullName evidence="1">Uncharacterized protein</fullName>
    </submittedName>
</protein>
<name>A0A8S4Q8E4_OWEFU</name>
<accession>A0A8S4Q8E4</accession>
<keyword evidence="2" id="KW-1185">Reference proteome</keyword>
<dbReference type="OrthoDB" id="6277301at2759"/>
<proteinExistence type="predicted"/>
<dbReference type="Proteomes" id="UP000749559">
    <property type="component" value="Unassembled WGS sequence"/>
</dbReference>
<reference evidence="1" key="1">
    <citation type="submission" date="2022-03" db="EMBL/GenBank/DDBJ databases">
        <authorList>
            <person name="Martin C."/>
        </authorList>
    </citation>
    <scope>NUCLEOTIDE SEQUENCE</scope>
</reference>
<dbReference type="AlphaFoldDB" id="A0A8S4Q8E4"/>
<sequence length="211" mass="24529">MLNIENFLETPQMIGKLDILDPSSFLSGQLHNKMRTENWCHVLKGTQDRFNVKNWLNNGIDIKDYMKHFKGQYKGKIFDSPVPPKMFMPNSPSCKDYSNFISKTLEEKIESGAIRVIGKVVQCQLPKVVMPLIVEQTKPRLCHDERFINLWMKDMPFELETLKDVPRMVGNDSVLFCCDEKSSYDHVKLKEESQTYFGVVFAGWVAIWLEN</sequence>
<comment type="caution">
    <text evidence="1">The sequence shown here is derived from an EMBL/GenBank/DDBJ whole genome shotgun (WGS) entry which is preliminary data.</text>
</comment>
<evidence type="ECO:0000313" key="1">
    <source>
        <dbReference type="EMBL" id="CAH1803163.1"/>
    </source>
</evidence>
<organism evidence="1 2">
    <name type="scientific">Owenia fusiformis</name>
    <name type="common">Polychaete worm</name>
    <dbReference type="NCBI Taxonomy" id="6347"/>
    <lineage>
        <taxon>Eukaryota</taxon>
        <taxon>Metazoa</taxon>
        <taxon>Spiralia</taxon>
        <taxon>Lophotrochozoa</taxon>
        <taxon>Annelida</taxon>
        <taxon>Polychaeta</taxon>
        <taxon>Sedentaria</taxon>
        <taxon>Canalipalpata</taxon>
        <taxon>Sabellida</taxon>
        <taxon>Oweniida</taxon>
        <taxon>Oweniidae</taxon>
        <taxon>Owenia</taxon>
    </lineage>
</organism>
<dbReference type="InterPro" id="IPR043502">
    <property type="entry name" value="DNA/RNA_pol_sf"/>
</dbReference>